<feature type="chain" id="PRO_5032838459" description="LPXTG cell wall anchor domain-containing protein" evidence="2">
    <location>
        <begin position="28"/>
        <end position="126"/>
    </location>
</feature>
<evidence type="ECO:0000313" key="4">
    <source>
        <dbReference type="Proteomes" id="UP000588068"/>
    </source>
</evidence>
<sequence>MRARKFEQGFLALIATAVTALSMSAHAATETSTATPVPLRSAQSDGPAPVRTALPQATAHERAGEIRLASLSPTPAVQAAVAVPQGDPAPQRSTKDLLLLTLVGGMLVAYQLLRKHRLLRQQPFSL</sequence>
<feature type="compositionally biased region" description="Low complexity" evidence="1">
    <location>
        <begin position="25"/>
        <end position="35"/>
    </location>
</feature>
<keyword evidence="4" id="KW-1185">Reference proteome</keyword>
<name>A0A841HRN7_9GAMM</name>
<feature type="region of interest" description="Disordered" evidence="1">
    <location>
        <begin position="25"/>
        <end position="51"/>
    </location>
</feature>
<protein>
    <recommendedName>
        <fullName evidence="5">LPXTG cell wall anchor domain-containing protein</fullName>
    </recommendedName>
</protein>
<feature type="signal peptide" evidence="2">
    <location>
        <begin position="1"/>
        <end position="27"/>
    </location>
</feature>
<evidence type="ECO:0000313" key="3">
    <source>
        <dbReference type="EMBL" id="MBB6094692.1"/>
    </source>
</evidence>
<dbReference type="EMBL" id="JACHHZ010000004">
    <property type="protein sequence ID" value="MBB6094692.1"/>
    <property type="molecule type" value="Genomic_DNA"/>
</dbReference>
<reference evidence="3 4" key="1">
    <citation type="submission" date="2020-08" db="EMBL/GenBank/DDBJ databases">
        <title>Genomic Encyclopedia of Type Strains, Phase IV (KMG-IV): sequencing the most valuable type-strain genomes for metagenomic binning, comparative biology and taxonomic classification.</title>
        <authorList>
            <person name="Goeker M."/>
        </authorList>
    </citation>
    <scope>NUCLEOTIDE SEQUENCE [LARGE SCALE GENOMIC DNA]</scope>
    <source>
        <strain evidence="3 4">DSM 26723</strain>
    </source>
</reference>
<accession>A0A841HRN7</accession>
<gene>
    <name evidence="3" type="ORF">HNQ60_003579</name>
</gene>
<organism evidence="3 4">
    <name type="scientific">Povalibacter uvarum</name>
    <dbReference type="NCBI Taxonomy" id="732238"/>
    <lineage>
        <taxon>Bacteria</taxon>
        <taxon>Pseudomonadati</taxon>
        <taxon>Pseudomonadota</taxon>
        <taxon>Gammaproteobacteria</taxon>
        <taxon>Steroidobacterales</taxon>
        <taxon>Steroidobacteraceae</taxon>
        <taxon>Povalibacter</taxon>
    </lineage>
</organism>
<dbReference type="RefSeq" id="WP_184334096.1">
    <property type="nucleotide sequence ID" value="NZ_JACHHZ010000004.1"/>
</dbReference>
<proteinExistence type="predicted"/>
<keyword evidence="2" id="KW-0732">Signal</keyword>
<evidence type="ECO:0000256" key="1">
    <source>
        <dbReference type="SAM" id="MobiDB-lite"/>
    </source>
</evidence>
<evidence type="ECO:0008006" key="5">
    <source>
        <dbReference type="Google" id="ProtNLM"/>
    </source>
</evidence>
<comment type="caution">
    <text evidence="3">The sequence shown here is derived from an EMBL/GenBank/DDBJ whole genome shotgun (WGS) entry which is preliminary data.</text>
</comment>
<dbReference type="Proteomes" id="UP000588068">
    <property type="component" value="Unassembled WGS sequence"/>
</dbReference>
<dbReference type="AlphaFoldDB" id="A0A841HRN7"/>
<evidence type="ECO:0000256" key="2">
    <source>
        <dbReference type="SAM" id="SignalP"/>
    </source>
</evidence>